<keyword evidence="5" id="KW-0239">DNA-directed DNA polymerase</keyword>
<keyword evidence="3" id="KW-0548">Nucleotidyltransferase</keyword>
<dbReference type="InterPro" id="IPR016195">
    <property type="entry name" value="Pol/histidinol_Pase-like"/>
</dbReference>
<evidence type="ECO:0000259" key="9">
    <source>
        <dbReference type="Pfam" id="PF14579"/>
    </source>
</evidence>
<evidence type="ECO:0000313" key="12">
    <source>
        <dbReference type="Proteomes" id="UP000076715"/>
    </source>
</evidence>
<comment type="caution">
    <text evidence="11">The sequence shown here is derived from an EMBL/GenBank/DDBJ whole genome shotgun (WGS) entry which is preliminary data.</text>
</comment>
<dbReference type="AlphaFoldDB" id="A0A162XVQ1"/>
<dbReference type="SUPFAM" id="SSF89550">
    <property type="entry name" value="PHP domain-like"/>
    <property type="match status" value="1"/>
</dbReference>
<dbReference type="InterPro" id="IPR029460">
    <property type="entry name" value="DNAPol_HHH"/>
</dbReference>
<dbReference type="GO" id="GO:0003887">
    <property type="term" value="F:DNA-directed DNA polymerase activity"/>
    <property type="evidence" value="ECO:0007669"/>
    <property type="project" value="UniProtKB-KW"/>
</dbReference>
<dbReference type="InterPro" id="IPR004805">
    <property type="entry name" value="DnaE2/DnaE/PolC"/>
</dbReference>
<comment type="catalytic activity">
    <reaction evidence="6">
        <text>DNA(n) + a 2'-deoxyribonucleoside 5'-triphosphate = DNA(n+1) + diphosphate</text>
        <dbReference type="Rhea" id="RHEA:22508"/>
        <dbReference type="Rhea" id="RHEA-COMP:17339"/>
        <dbReference type="Rhea" id="RHEA-COMP:17340"/>
        <dbReference type="ChEBI" id="CHEBI:33019"/>
        <dbReference type="ChEBI" id="CHEBI:61560"/>
        <dbReference type="ChEBI" id="CHEBI:173112"/>
        <dbReference type="EC" id="2.7.7.7"/>
    </reaction>
</comment>
<feature type="domain" description="Bacterial DNA polymerase III alpha subunit NTPase" evidence="8">
    <location>
        <begin position="253"/>
        <end position="492"/>
    </location>
</feature>
<accession>A0A162XVQ1</accession>
<dbReference type="InterPro" id="IPR040982">
    <property type="entry name" value="DNA_pol3_finger"/>
</dbReference>
<dbReference type="GO" id="GO:0006260">
    <property type="term" value="P:DNA replication"/>
    <property type="evidence" value="ECO:0007669"/>
    <property type="project" value="UniProtKB-KW"/>
</dbReference>
<organism evidence="11 12">
    <name type="scientific">Aquimarina aggregata</name>
    <dbReference type="NCBI Taxonomy" id="1642818"/>
    <lineage>
        <taxon>Bacteria</taxon>
        <taxon>Pseudomonadati</taxon>
        <taxon>Bacteroidota</taxon>
        <taxon>Flavobacteriia</taxon>
        <taxon>Flavobacteriales</taxon>
        <taxon>Flavobacteriaceae</taxon>
        <taxon>Aquimarina</taxon>
    </lineage>
</organism>
<dbReference type="Pfam" id="PF17657">
    <property type="entry name" value="DNA_pol3_finger"/>
    <property type="match status" value="1"/>
</dbReference>
<dbReference type="InterPro" id="IPR011708">
    <property type="entry name" value="DNA_pol3_alpha_NTPase_dom"/>
</dbReference>
<evidence type="ECO:0000256" key="5">
    <source>
        <dbReference type="ARBA" id="ARBA00022932"/>
    </source>
</evidence>
<evidence type="ECO:0000256" key="4">
    <source>
        <dbReference type="ARBA" id="ARBA00022705"/>
    </source>
</evidence>
<keyword evidence="2" id="KW-0808">Transferase</keyword>
<evidence type="ECO:0000259" key="7">
    <source>
        <dbReference type="Pfam" id="PF02811"/>
    </source>
</evidence>
<keyword evidence="12" id="KW-1185">Reference proteome</keyword>
<name>A0A162XVQ1_9FLAO</name>
<dbReference type="Pfam" id="PF14579">
    <property type="entry name" value="HHH_6"/>
    <property type="match status" value="1"/>
</dbReference>
<dbReference type="InterPro" id="IPR004013">
    <property type="entry name" value="PHP_dom"/>
</dbReference>
<evidence type="ECO:0000256" key="6">
    <source>
        <dbReference type="ARBA" id="ARBA00049244"/>
    </source>
</evidence>
<dbReference type="Gene3D" id="3.20.20.140">
    <property type="entry name" value="Metal-dependent hydrolases"/>
    <property type="match status" value="2"/>
</dbReference>
<dbReference type="Gene3D" id="1.10.150.870">
    <property type="match status" value="1"/>
</dbReference>
<dbReference type="Pfam" id="PF02811">
    <property type="entry name" value="PHP"/>
    <property type="match status" value="1"/>
</dbReference>
<evidence type="ECO:0000259" key="10">
    <source>
        <dbReference type="Pfam" id="PF17657"/>
    </source>
</evidence>
<dbReference type="PANTHER" id="PTHR32294">
    <property type="entry name" value="DNA POLYMERASE III SUBUNIT ALPHA"/>
    <property type="match status" value="1"/>
</dbReference>
<dbReference type="STRING" id="1642818.AWE51_14540"/>
<feature type="domain" description="DNA polymerase III alpha subunit finger" evidence="10">
    <location>
        <begin position="497"/>
        <end position="666"/>
    </location>
</feature>
<dbReference type="EMBL" id="LQRT01000046">
    <property type="protein sequence ID" value="KZS38799.1"/>
    <property type="molecule type" value="Genomic_DNA"/>
</dbReference>
<reference evidence="11 12" key="1">
    <citation type="submission" date="2016-01" db="EMBL/GenBank/DDBJ databases">
        <title>The draft genome sequence of Aquimarina sp. RZW4-3-2.</title>
        <authorList>
            <person name="Wang Y."/>
        </authorList>
    </citation>
    <scope>NUCLEOTIDE SEQUENCE [LARGE SCALE GENOMIC DNA]</scope>
    <source>
        <strain evidence="11 12">RZW4-3-2</strain>
    </source>
</reference>
<dbReference type="CDD" id="cd04485">
    <property type="entry name" value="DnaE_OBF"/>
    <property type="match status" value="1"/>
</dbReference>
<dbReference type="GO" id="GO:0008408">
    <property type="term" value="F:3'-5' exonuclease activity"/>
    <property type="evidence" value="ECO:0007669"/>
    <property type="project" value="InterPro"/>
</dbReference>
<dbReference type="EC" id="2.7.7.7" evidence="1"/>
<protein>
    <recommendedName>
        <fullName evidence="1">DNA-directed DNA polymerase</fullName>
        <ecNumber evidence="1">2.7.7.7</ecNumber>
    </recommendedName>
</protein>
<dbReference type="Proteomes" id="UP000076715">
    <property type="component" value="Unassembled WGS sequence"/>
</dbReference>
<gene>
    <name evidence="11" type="ORF">AWE51_14540</name>
</gene>
<evidence type="ECO:0000256" key="3">
    <source>
        <dbReference type="ARBA" id="ARBA00022695"/>
    </source>
</evidence>
<dbReference type="NCBIfam" id="TIGR00594">
    <property type="entry name" value="polc"/>
    <property type="match status" value="1"/>
</dbReference>
<feature type="domain" description="PHP" evidence="7">
    <location>
        <begin position="4"/>
        <end position="120"/>
    </location>
</feature>
<dbReference type="RefSeq" id="WP_066318571.1">
    <property type="nucleotide sequence ID" value="NZ_LQRT01000046.1"/>
</dbReference>
<feature type="domain" description="DNA polymerase helix-hairpin-helix motif" evidence="9">
    <location>
        <begin position="740"/>
        <end position="823"/>
    </location>
</feature>
<keyword evidence="4" id="KW-0235">DNA replication</keyword>
<evidence type="ECO:0000256" key="1">
    <source>
        <dbReference type="ARBA" id="ARBA00012417"/>
    </source>
</evidence>
<evidence type="ECO:0000256" key="2">
    <source>
        <dbReference type="ARBA" id="ARBA00022679"/>
    </source>
</evidence>
<dbReference type="Pfam" id="PF07733">
    <property type="entry name" value="DNA_pol3_alpha"/>
    <property type="match status" value="1"/>
</dbReference>
<evidence type="ECO:0000259" key="8">
    <source>
        <dbReference type="Pfam" id="PF07733"/>
    </source>
</evidence>
<sequence length="1008" mass="116389">MYLNNHSYYSLRYGTISEVELLTMAQEYGCDRFPLTDINTTSACLNFIRKAPSYNIKPIVGIDFRNDAQQCYTCLAKNNAGFEELNTFLSTHLHESIAFPEEAPAFKHSIVIYPFEQLLALDKLTFLPHEYIGVGLNEINKLRFSKLSEFKHKLVVLHSVTFRDKRDFNTHRLLRAIDTNTLLSKLSVSQQGSPEDKMYPLEVIRKAFGEYPHILQNTEQLLKECTIGFDFLENRKNQNLKTVFNSVDEDYKKLVELCEIGLPNRYGNDITVEIRERLKKELKLIKQQDFVSFFLINWKIIQYAKSKDYYHVGRGSGANSIVAYLLEITDVDPIELDLYFERFMNLYRASPPDFDIDFSTWDREDVTRFIFETFGNKGQAALLGAYVTFKHSGAVRELGKVFGLPKHEIDKLSDGKYDIQKLDQLSKLVLQYAQYLHGKPNYISIHAAGILISEKPIHYFSATHLPPKGFPTVQFDMHIAEDVGLYKFDILGQRGLGKIKDAIAIIKENHPDVILPNIHNAKPFFEDAKINAMIEKAKCIGCFYVESPAMRMLLKKLGVRDYLTLVAASSIIRPGVAKSGMMREYILRHKNPERRKQAHPVLWDIMPDTYGVMVYQEDVIKVAHHYAGLDLGEADVLRRGMSGKYRSREEFQAVRDKFIANCREKGEADEVIFEVWRQIESFAGYAFAKGHSASYAVESYQSLFLKCYYPLEYMVATINNGGGFYRVETYLHEARIHGAIIYPPCINTSSIDTTIIKKEIYLGFQHLQGLEKRTMLKIMNARVHRLFTTLDDFMERVPLSIEQLDILIRVNAFRTLGKDKRSLLWEAHYKCNHIAANESQGQLFKIHSKDFTLPKFTITKLESAFDQLELLNFTLYDPFILLESPTTSNLVSTDLELYLNKIIVIYGYLVTVKNTGTAKGDRMFFGTFLDQKGEWIDTVHFPPVAKRYPFRGKGIYRITGKVVSEFDFLSIEVLKQERMPYVSDPRFDTTYNRKELPEEQVKSFRLLR</sequence>
<evidence type="ECO:0000313" key="11">
    <source>
        <dbReference type="EMBL" id="KZS38799.1"/>
    </source>
</evidence>
<dbReference type="OrthoDB" id="9803237at2"/>
<proteinExistence type="predicted"/>